<protein>
    <recommendedName>
        <fullName evidence="4">Phage tail protein</fullName>
    </recommendedName>
</protein>
<evidence type="ECO:0008006" key="4">
    <source>
        <dbReference type="Google" id="ProtNLM"/>
    </source>
</evidence>
<dbReference type="Proteomes" id="UP000450161">
    <property type="component" value="Unassembled WGS sequence"/>
</dbReference>
<evidence type="ECO:0000313" key="2">
    <source>
        <dbReference type="EMBL" id="MST77762.1"/>
    </source>
</evidence>
<dbReference type="RefSeq" id="WP_154481180.1">
    <property type="nucleotide sequence ID" value="NZ_VUNF01000015.1"/>
</dbReference>
<reference evidence="2 3" key="1">
    <citation type="submission" date="2019-08" db="EMBL/GenBank/DDBJ databases">
        <title>In-depth cultivation of the pig gut microbiome towards novel bacterial diversity and tailored functional studies.</title>
        <authorList>
            <person name="Wylensek D."/>
            <person name="Hitch T.C.A."/>
            <person name="Clavel T."/>
        </authorList>
    </citation>
    <scope>NUCLEOTIDE SEQUENCE [LARGE SCALE GENOMIC DNA]</scope>
    <source>
        <strain evidence="2 3">LKV-178-WT-2C</strain>
    </source>
</reference>
<dbReference type="AlphaFoldDB" id="A0A6I2TYM5"/>
<gene>
    <name evidence="2" type="ORF">FYJ72_08730</name>
</gene>
<proteinExistence type="predicted"/>
<evidence type="ECO:0000256" key="1">
    <source>
        <dbReference type="SAM" id="MobiDB-lite"/>
    </source>
</evidence>
<sequence length="155" mass="16461">MSKGYVNGSDLLLMVGEKCVGHCTSHSVTYNSETKEHAVKPVSTAKKSAGKWKGKTVIGLSISISFEGLCFYDETENGHAEIAPMWGKGDSIDVKAFEREGDATPSIVGKFVIASLEKQAPANDDVTYSGTLENDGEPTTYPGKATTSEAAHEGQ</sequence>
<feature type="region of interest" description="Disordered" evidence="1">
    <location>
        <begin position="123"/>
        <end position="155"/>
    </location>
</feature>
<comment type="caution">
    <text evidence="2">The sequence shown here is derived from an EMBL/GenBank/DDBJ whole genome shotgun (WGS) entry which is preliminary data.</text>
</comment>
<dbReference type="Pfam" id="PF06199">
    <property type="entry name" value="Phage_tail_2"/>
    <property type="match status" value="1"/>
</dbReference>
<dbReference type="InterPro" id="IPR011855">
    <property type="entry name" value="Phgtail_TP901_1"/>
</dbReference>
<name>A0A6I2TYM5_9BACT</name>
<accession>A0A6I2TYM5</accession>
<organism evidence="2 3">
    <name type="scientific">Segatella copri</name>
    <dbReference type="NCBI Taxonomy" id="165179"/>
    <lineage>
        <taxon>Bacteria</taxon>
        <taxon>Pseudomonadati</taxon>
        <taxon>Bacteroidota</taxon>
        <taxon>Bacteroidia</taxon>
        <taxon>Bacteroidales</taxon>
        <taxon>Prevotellaceae</taxon>
        <taxon>Segatella</taxon>
    </lineage>
</organism>
<dbReference type="EMBL" id="VUNF01000015">
    <property type="protein sequence ID" value="MST77762.1"/>
    <property type="molecule type" value="Genomic_DNA"/>
</dbReference>
<evidence type="ECO:0000313" key="3">
    <source>
        <dbReference type="Proteomes" id="UP000450161"/>
    </source>
</evidence>